<dbReference type="PANTHER" id="PTHR33924:SF5">
    <property type="entry name" value="CATION-TRANSPORTING ATPASE"/>
    <property type="match status" value="1"/>
</dbReference>
<evidence type="ECO:0000256" key="1">
    <source>
        <dbReference type="SAM" id="MobiDB-lite"/>
    </source>
</evidence>
<accession>A0A9E7FG81</accession>
<feature type="region of interest" description="Disordered" evidence="1">
    <location>
        <begin position="1"/>
        <end position="41"/>
    </location>
</feature>
<dbReference type="OrthoDB" id="1930341at2759"/>
<dbReference type="Proteomes" id="UP001055439">
    <property type="component" value="Chromosome 3"/>
</dbReference>
<dbReference type="EMBL" id="CP097505">
    <property type="protein sequence ID" value="URD93682.1"/>
    <property type="molecule type" value="Genomic_DNA"/>
</dbReference>
<organism evidence="2 3">
    <name type="scientific">Musa troglodytarum</name>
    <name type="common">fe'i banana</name>
    <dbReference type="NCBI Taxonomy" id="320322"/>
    <lineage>
        <taxon>Eukaryota</taxon>
        <taxon>Viridiplantae</taxon>
        <taxon>Streptophyta</taxon>
        <taxon>Embryophyta</taxon>
        <taxon>Tracheophyta</taxon>
        <taxon>Spermatophyta</taxon>
        <taxon>Magnoliopsida</taxon>
        <taxon>Liliopsida</taxon>
        <taxon>Zingiberales</taxon>
        <taxon>Musaceae</taxon>
        <taxon>Musa</taxon>
    </lineage>
</organism>
<name>A0A9E7FG81_9LILI</name>
<feature type="compositionally biased region" description="Basic and acidic residues" evidence="1">
    <location>
        <begin position="27"/>
        <end position="41"/>
    </location>
</feature>
<dbReference type="AlphaFoldDB" id="A0A9E7FG81"/>
<dbReference type="EMBL" id="CP097505">
    <property type="protein sequence ID" value="URD93681.1"/>
    <property type="molecule type" value="Genomic_DNA"/>
</dbReference>
<sequence length="577" mass="63678">MASDASAAVQVSRIKEEGETSDCDGDTEGRPDGSKRMKMRDLDSVLGVEGIRNCSLDSSTTNEPKVAGHDHKEEGHSEILVATTCVLSDTLASETTSHSSVEHVPACLTLDPADSTNPFILGHENVPISAKEISRQSFPIEKNEGDRGSTKMTGLTVDLNSIATSSTAEHDFFYPYKKLGQIKPADASESGSTTGPVEESEPLRVWKEMKQNGFLSSSRGSILMPKQQVRQPRKRKDDELKFAKREQANRFNKIAAPCGLLSGLNPGIINHVRNSKQVHSIIDAIVHSEKRDNQTQNRITDQAGRGIKETSDRRKKHICSQDSTTKQVILSEPCVPPRTEYSGENENEMDWHNFHQGACATSQLTTECKGDALKPKVSSATARTSENVSSATNDEFSANQENVDSLSLKAANVASQWLDLLQQDIKGRIAALRRSKKRVRNVIQTELPYLLSKEFTSNQENEPKFAQSSEAGCSTKAISEMHVVRWRSLFSQMDKALYEEGKHLESWLKQVQEMQLHCENGLKFVSSGASSHLNLTHDSSKLKKSESTEQEHAVRAAAASIYSTCNLIMTRGNVQCF</sequence>
<proteinExistence type="predicted"/>
<protein>
    <submittedName>
        <fullName evidence="2">Uncharacterized protein</fullName>
    </submittedName>
</protein>
<reference evidence="2" key="1">
    <citation type="submission" date="2022-05" db="EMBL/GenBank/DDBJ databases">
        <title>The Musa troglodytarum L. genome provides insights into the mechanism of non-climacteric behaviour and enrichment of carotenoids.</title>
        <authorList>
            <person name="Wang J."/>
        </authorList>
    </citation>
    <scope>NUCLEOTIDE SEQUENCE</scope>
    <source>
        <tissue evidence="2">Leaf</tissue>
    </source>
</reference>
<evidence type="ECO:0000313" key="2">
    <source>
        <dbReference type="EMBL" id="URD93681.1"/>
    </source>
</evidence>
<dbReference type="PANTHER" id="PTHR33924">
    <property type="entry name" value="CATION-TRANSPORTING ATPASE"/>
    <property type="match status" value="1"/>
</dbReference>
<gene>
    <name evidence="2" type="ORF">MUK42_00930</name>
</gene>
<keyword evidence="3" id="KW-1185">Reference proteome</keyword>
<evidence type="ECO:0000313" key="3">
    <source>
        <dbReference type="Proteomes" id="UP001055439"/>
    </source>
</evidence>